<dbReference type="HOGENOM" id="CLU_275541_0_0_0"/>
<feature type="domain" description="PAC" evidence="13">
    <location>
        <begin position="240"/>
        <end position="292"/>
    </location>
</feature>
<reference evidence="15" key="1">
    <citation type="submission" date="2006-04" db="EMBL/GenBank/DDBJ databases">
        <title>Complete sequence of chromosome of Deinococcus geothermalis DSM 11300.</title>
        <authorList>
            <consortium name="US DOE Joint Genome Institute"/>
            <person name="Copeland A."/>
            <person name="Lucas S."/>
            <person name="Lapidus A."/>
            <person name="Barry K."/>
            <person name="Detter J.C."/>
            <person name="Glavina del Rio T."/>
            <person name="Hammon N."/>
            <person name="Israni S."/>
            <person name="Dalin E."/>
            <person name="Tice H."/>
            <person name="Pitluck S."/>
            <person name="Brettin T."/>
            <person name="Bruce D."/>
            <person name="Han C."/>
            <person name="Tapia R."/>
            <person name="Saunders E."/>
            <person name="Gilna P."/>
            <person name="Schmutz J."/>
            <person name="Larimer F."/>
            <person name="Land M."/>
            <person name="Hauser L."/>
            <person name="Kyrpides N."/>
            <person name="Kim E."/>
            <person name="Daly M.J."/>
            <person name="Fredrickson J.K."/>
            <person name="Makarova K.S."/>
            <person name="Gaidamakova E.K."/>
            <person name="Zhai M."/>
            <person name="Richardson P."/>
        </authorList>
    </citation>
    <scope>NUCLEOTIDE SEQUENCE</scope>
    <source>
        <strain evidence="15">DSM 11300</strain>
    </source>
</reference>
<keyword evidence="9" id="KW-0472">Membrane</keyword>
<evidence type="ECO:0000259" key="14">
    <source>
        <dbReference type="PROSITE" id="PS50839"/>
    </source>
</evidence>
<dbReference type="InterPro" id="IPR000700">
    <property type="entry name" value="PAS-assoc_C"/>
</dbReference>
<dbReference type="PROSITE" id="PS50109">
    <property type="entry name" value="HIS_KIN"/>
    <property type="match status" value="1"/>
</dbReference>
<dbReference type="PROSITE" id="PS50839">
    <property type="entry name" value="CHASE"/>
    <property type="match status" value="1"/>
</dbReference>
<organism evidence="15 16">
    <name type="scientific">Deinococcus geothermalis (strain DSM 11300 / CIP 105573 / AG-3a)</name>
    <dbReference type="NCBI Taxonomy" id="319795"/>
    <lineage>
        <taxon>Bacteria</taxon>
        <taxon>Thermotogati</taxon>
        <taxon>Deinococcota</taxon>
        <taxon>Deinococci</taxon>
        <taxon>Deinococcales</taxon>
        <taxon>Deinococcaceae</taxon>
        <taxon>Deinococcus</taxon>
    </lineage>
</organism>
<dbReference type="GO" id="GO:0000155">
    <property type="term" value="F:phosphorelay sensor kinase activity"/>
    <property type="evidence" value="ECO:0007669"/>
    <property type="project" value="InterPro"/>
</dbReference>
<dbReference type="eggNOG" id="COG3829">
    <property type="taxonomic scope" value="Bacteria"/>
</dbReference>
<feature type="domain" description="PAS" evidence="12">
    <location>
        <begin position="413"/>
        <end position="449"/>
    </location>
</feature>
<keyword evidence="4" id="KW-0597">Phosphoprotein</keyword>
<dbReference type="InterPro" id="IPR006189">
    <property type="entry name" value="CHASE_dom"/>
</dbReference>
<dbReference type="InterPro" id="IPR013767">
    <property type="entry name" value="PAS_fold"/>
</dbReference>
<keyword evidence="5 15" id="KW-0808">Transferase</keyword>
<name>Q1IYW8_DEIGD</name>
<dbReference type="PROSITE" id="PS50113">
    <property type="entry name" value="PAC"/>
    <property type="match status" value="3"/>
</dbReference>
<dbReference type="AlphaFoldDB" id="Q1IYW8"/>
<protein>
    <recommendedName>
        <fullName evidence="3">histidine kinase</fullName>
        <ecNumber evidence="3">2.7.13.3</ecNumber>
    </recommendedName>
</protein>
<dbReference type="GO" id="GO:0030295">
    <property type="term" value="F:protein kinase activator activity"/>
    <property type="evidence" value="ECO:0007669"/>
    <property type="project" value="TreeGrafter"/>
</dbReference>
<dbReference type="PANTHER" id="PTHR42878">
    <property type="entry name" value="TWO-COMPONENT HISTIDINE KINASE"/>
    <property type="match status" value="1"/>
</dbReference>
<evidence type="ECO:0000256" key="9">
    <source>
        <dbReference type="ARBA" id="ARBA00023136"/>
    </source>
</evidence>
<keyword evidence="16" id="KW-1185">Reference proteome</keyword>
<dbReference type="Pfam" id="PF08447">
    <property type="entry name" value="PAS_3"/>
    <property type="match status" value="1"/>
</dbReference>
<dbReference type="CDD" id="cd00082">
    <property type="entry name" value="HisKA"/>
    <property type="match status" value="1"/>
</dbReference>
<dbReference type="GO" id="GO:0016020">
    <property type="term" value="C:membrane"/>
    <property type="evidence" value="ECO:0007669"/>
    <property type="project" value="UniProtKB-SubCell"/>
</dbReference>
<dbReference type="SUPFAM" id="SSF47384">
    <property type="entry name" value="Homodimeric domain of signal transducing histidine kinase"/>
    <property type="match status" value="1"/>
</dbReference>
<dbReference type="SMART" id="SM00086">
    <property type="entry name" value="PAC"/>
    <property type="match status" value="3"/>
</dbReference>
<dbReference type="SUPFAM" id="SSF55874">
    <property type="entry name" value="ATPase domain of HSP90 chaperone/DNA topoisomerase II/histidine kinase"/>
    <property type="match status" value="1"/>
</dbReference>
<dbReference type="STRING" id="319795.Dgeo_1270"/>
<dbReference type="GO" id="GO:0007234">
    <property type="term" value="P:osmosensory signaling via phosphorelay pathway"/>
    <property type="evidence" value="ECO:0007669"/>
    <property type="project" value="TreeGrafter"/>
</dbReference>
<dbReference type="FunFam" id="1.10.287.130:FF:000070">
    <property type="entry name" value="Histidine kinase sensor protein"/>
    <property type="match status" value="1"/>
</dbReference>
<dbReference type="EMBL" id="CP000359">
    <property type="protein sequence ID" value="ABF45566.1"/>
    <property type="molecule type" value="Genomic_DNA"/>
</dbReference>
<evidence type="ECO:0000259" key="13">
    <source>
        <dbReference type="PROSITE" id="PS50113"/>
    </source>
</evidence>
<feature type="domain" description="PAS" evidence="12">
    <location>
        <begin position="177"/>
        <end position="222"/>
    </location>
</feature>
<dbReference type="SMART" id="SM00387">
    <property type="entry name" value="HATPase_c"/>
    <property type="match status" value="1"/>
</dbReference>
<dbReference type="Pfam" id="PF02518">
    <property type="entry name" value="HATPase_c"/>
    <property type="match status" value="1"/>
</dbReference>
<feature type="coiled-coil region" evidence="10">
    <location>
        <begin position="680"/>
        <end position="718"/>
    </location>
</feature>
<evidence type="ECO:0000259" key="11">
    <source>
        <dbReference type="PROSITE" id="PS50109"/>
    </source>
</evidence>
<dbReference type="InterPro" id="IPR000014">
    <property type="entry name" value="PAS"/>
</dbReference>
<dbReference type="eggNOG" id="COG2203">
    <property type="taxonomic scope" value="Bacteria"/>
</dbReference>
<dbReference type="InterPro" id="IPR036097">
    <property type="entry name" value="HisK_dim/P_sf"/>
</dbReference>
<accession>Q1IYW8</accession>
<keyword evidence="6" id="KW-0812">Transmembrane</keyword>
<dbReference type="Pfam" id="PF00512">
    <property type="entry name" value="HisKA"/>
    <property type="match status" value="1"/>
</dbReference>
<dbReference type="PROSITE" id="PS50112">
    <property type="entry name" value="PAS"/>
    <property type="match status" value="2"/>
</dbReference>
<evidence type="ECO:0000256" key="6">
    <source>
        <dbReference type="ARBA" id="ARBA00022692"/>
    </source>
</evidence>
<gene>
    <name evidence="15" type="ordered locus">Dgeo_1270</name>
</gene>
<dbReference type="Gene3D" id="3.30.450.20">
    <property type="entry name" value="PAS domain"/>
    <property type="match status" value="3"/>
</dbReference>
<keyword evidence="10" id="KW-0175">Coiled coil</keyword>
<sequence>MTESCRRDGILRARASGSPQISCPVPLVQRGSDGRRLPGMLLFLPVREGERLPGLVYLALRTDELLAGLMPPDAMPGVTVRVLLNGQPLTSETPLKPAIFRERAHVNAAGARWDLEFTAPSSFGHDAGADVPVVVLVTGLLVAGLVFLLTQAQVRALERAEEATRTLAQSRARLERSRAEFEAIFQAIQDSAAFTDAAGRVQMVNPALTEQFGYSPEALAGEPLARLHLDERLEGHTTFRALTTPYRRADGSVFSGEAQRSEVLGPRGEVLGLLEVVRDVTDRVEAERAVQLGERRSRAVLDAIPHILWVSDPAGQVTYVNAQHRERLGRDYVRERVAPEDRATYARMWEEAYATGRRTQCEVRLLVGEQGSPRWFVLRVAPITGEAGNVTEWVASATDIHDRLVAERLAQRSEERYRGVLESMPQIVWLTDPQGQPTYFNRRWEEYVGQDRAGYGFLSLVHPEDRADYQARWAAAVSAEHPFEAEHRLLGADGRYRTFVTRGLPVRDAAGQVLEWVGTSTDVDDQMYAEAASRLLADVSEQLSARAEDPLASRGASYRAALDLITERLAEGAGLWGTPPELPLLATSRIDFQSVSPMLRQLAREAIQQVVRSEESLFVQASDEPLLHEVNASGAVLYPLIGRDGAVRGVLGLTYRQPPADRDHDLAHELAKRFATALDNDALRLEAEEAQANLQALNQSLEERVVLRTLELQDANRELEAFSYSVSHDLRTPLRHIVGFGDLLRKDAAGHLTPKGERYLSVMTDAAERMSQLIDDLLEFSRMGRQELRRGPVDLSAVVREVWQNLEPDRAGRNVQFDLGPLPTVQGDAALLTQVFANLLSNALKYTRTREQAQVSVMAQESPQEVTVTVRDNGVGFDPRYADKLFGVFQRLHRAEEFEGTGIGLANVRRIVTRHGGRVRAEAVPGQGAAFSVTLPKGGAA</sequence>
<dbReference type="Gene3D" id="3.30.565.10">
    <property type="entry name" value="Histidine kinase-like ATPase, C-terminal domain"/>
    <property type="match status" value="1"/>
</dbReference>
<dbReference type="eggNOG" id="COG4251">
    <property type="taxonomic scope" value="Bacteria"/>
</dbReference>
<feature type="domain" description="PAC" evidence="13">
    <location>
        <begin position="483"/>
        <end position="535"/>
    </location>
</feature>
<dbReference type="EC" id="2.7.13.3" evidence="3"/>
<dbReference type="SUPFAM" id="SSF55785">
    <property type="entry name" value="PYP-like sensor domain (PAS domain)"/>
    <property type="match status" value="3"/>
</dbReference>
<evidence type="ECO:0000256" key="10">
    <source>
        <dbReference type="SAM" id="Coils"/>
    </source>
</evidence>
<dbReference type="NCBIfam" id="TIGR00229">
    <property type="entry name" value="sensory_box"/>
    <property type="match status" value="3"/>
</dbReference>
<proteinExistence type="predicted"/>
<dbReference type="GO" id="GO:0000156">
    <property type="term" value="F:phosphorelay response regulator activity"/>
    <property type="evidence" value="ECO:0007669"/>
    <property type="project" value="TreeGrafter"/>
</dbReference>
<comment type="subcellular location">
    <subcellularLocation>
        <location evidence="2">Membrane</location>
    </subcellularLocation>
</comment>
<dbReference type="Proteomes" id="UP000002431">
    <property type="component" value="Chromosome"/>
</dbReference>
<dbReference type="Pfam" id="PF03924">
    <property type="entry name" value="CHASE"/>
    <property type="match status" value="1"/>
</dbReference>
<dbReference type="InterPro" id="IPR035965">
    <property type="entry name" value="PAS-like_dom_sf"/>
</dbReference>
<evidence type="ECO:0000256" key="5">
    <source>
        <dbReference type="ARBA" id="ARBA00022679"/>
    </source>
</evidence>
<evidence type="ECO:0000256" key="4">
    <source>
        <dbReference type="ARBA" id="ARBA00022553"/>
    </source>
</evidence>
<keyword evidence="7 15" id="KW-0418">Kinase</keyword>
<dbReference type="InterPro" id="IPR050351">
    <property type="entry name" value="BphY/WalK/GraS-like"/>
</dbReference>
<dbReference type="InterPro" id="IPR036890">
    <property type="entry name" value="HATPase_C_sf"/>
</dbReference>
<dbReference type="SUPFAM" id="SSF55781">
    <property type="entry name" value="GAF domain-like"/>
    <property type="match status" value="1"/>
</dbReference>
<dbReference type="eggNOG" id="COG2202">
    <property type="taxonomic scope" value="Bacteria"/>
</dbReference>
<evidence type="ECO:0000256" key="2">
    <source>
        <dbReference type="ARBA" id="ARBA00004370"/>
    </source>
</evidence>
<dbReference type="FunFam" id="3.30.565.10:FF:000006">
    <property type="entry name" value="Sensor histidine kinase WalK"/>
    <property type="match status" value="1"/>
</dbReference>
<feature type="domain" description="CHASE" evidence="14">
    <location>
        <begin position="1"/>
        <end position="69"/>
    </location>
</feature>
<evidence type="ECO:0000256" key="7">
    <source>
        <dbReference type="ARBA" id="ARBA00022777"/>
    </source>
</evidence>
<evidence type="ECO:0000256" key="8">
    <source>
        <dbReference type="ARBA" id="ARBA00022989"/>
    </source>
</evidence>
<evidence type="ECO:0000259" key="12">
    <source>
        <dbReference type="PROSITE" id="PS50112"/>
    </source>
</evidence>
<dbReference type="PANTHER" id="PTHR42878:SF15">
    <property type="entry name" value="BACTERIOPHYTOCHROME"/>
    <property type="match status" value="1"/>
</dbReference>
<dbReference type="Gene3D" id="3.30.450.350">
    <property type="entry name" value="CHASE domain"/>
    <property type="match status" value="1"/>
</dbReference>
<keyword evidence="8" id="KW-1133">Transmembrane helix</keyword>
<dbReference type="PRINTS" id="PR00344">
    <property type="entry name" value="BCTRLSENSOR"/>
</dbReference>
<dbReference type="SMART" id="SM00388">
    <property type="entry name" value="HisKA"/>
    <property type="match status" value="1"/>
</dbReference>
<dbReference type="InterPro" id="IPR001610">
    <property type="entry name" value="PAC"/>
</dbReference>
<dbReference type="CDD" id="cd00130">
    <property type="entry name" value="PAS"/>
    <property type="match status" value="3"/>
</dbReference>
<evidence type="ECO:0000256" key="1">
    <source>
        <dbReference type="ARBA" id="ARBA00000085"/>
    </source>
</evidence>
<dbReference type="Pfam" id="PF00989">
    <property type="entry name" value="PAS"/>
    <property type="match status" value="2"/>
</dbReference>
<dbReference type="FunFam" id="3.30.450.20:FF:000099">
    <property type="entry name" value="Sensory box sensor histidine kinase"/>
    <property type="match status" value="1"/>
</dbReference>
<evidence type="ECO:0000313" key="15">
    <source>
        <dbReference type="EMBL" id="ABF45566.1"/>
    </source>
</evidence>
<dbReference type="InterPro" id="IPR005467">
    <property type="entry name" value="His_kinase_dom"/>
</dbReference>
<feature type="domain" description="PAC" evidence="13">
    <location>
        <begin position="359"/>
        <end position="412"/>
    </location>
</feature>
<dbReference type="InterPro" id="IPR004358">
    <property type="entry name" value="Sig_transdc_His_kin-like_C"/>
</dbReference>
<dbReference type="InterPro" id="IPR042240">
    <property type="entry name" value="CHASE_sf"/>
</dbReference>
<dbReference type="Gene3D" id="1.10.287.130">
    <property type="match status" value="1"/>
</dbReference>
<evidence type="ECO:0000313" key="16">
    <source>
        <dbReference type="Proteomes" id="UP000002431"/>
    </source>
</evidence>
<evidence type="ECO:0000256" key="3">
    <source>
        <dbReference type="ARBA" id="ARBA00012438"/>
    </source>
</evidence>
<dbReference type="KEGG" id="dge:Dgeo_1270"/>
<dbReference type="GO" id="GO:0006355">
    <property type="term" value="P:regulation of DNA-templated transcription"/>
    <property type="evidence" value="ECO:0007669"/>
    <property type="project" value="InterPro"/>
</dbReference>
<dbReference type="SMART" id="SM00091">
    <property type="entry name" value="PAS"/>
    <property type="match status" value="3"/>
</dbReference>
<feature type="domain" description="Histidine kinase" evidence="11">
    <location>
        <begin position="725"/>
        <end position="939"/>
    </location>
</feature>
<comment type="catalytic activity">
    <reaction evidence="1">
        <text>ATP + protein L-histidine = ADP + protein N-phospho-L-histidine.</text>
        <dbReference type="EC" id="2.7.13.3"/>
    </reaction>
</comment>
<dbReference type="InterPro" id="IPR003661">
    <property type="entry name" value="HisK_dim/P_dom"/>
</dbReference>
<dbReference type="InterPro" id="IPR003594">
    <property type="entry name" value="HATPase_dom"/>
</dbReference>
<dbReference type="InterPro" id="IPR013655">
    <property type="entry name" value="PAS_fold_3"/>
</dbReference>